<evidence type="ECO:0000256" key="5">
    <source>
        <dbReference type="ARBA" id="ARBA00022737"/>
    </source>
</evidence>
<evidence type="ECO:0000259" key="13">
    <source>
        <dbReference type="PROSITE" id="PS50929"/>
    </source>
</evidence>
<gene>
    <name evidence="14" type="ORF">PPERSA_08245</name>
</gene>
<evidence type="ECO:0000256" key="8">
    <source>
        <dbReference type="ARBA" id="ARBA00022989"/>
    </source>
</evidence>
<evidence type="ECO:0000256" key="9">
    <source>
        <dbReference type="ARBA" id="ARBA00023136"/>
    </source>
</evidence>
<feature type="transmembrane region" description="Helical" evidence="11">
    <location>
        <begin position="872"/>
        <end position="900"/>
    </location>
</feature>
<dbReference type="FunFam" id="1.20.1560.10:FF:000013">
    <property type="entry name" value="ABC transporter C family member 2"/>
    <property type="match status" value="1"/>
</dbReference>
<evidence type="ECO:0000313" key="14">
    <source>
        <dbReference type="EMBL" id="KRX01144.1"/>
    </source>
</evidence>
<evidence type="ECO:0000256" key="6">
    <source>
        <dbReference type="ARBA" id="ARBA00022741"/>
    </source>
</evidence>
<keyword evidence="15" id="KW-1185">Reference proteome</keyword>
<feature type="transmembrane region" description="Helical" evidence="11">
    <location>
        <begin position="267"/>
        <end position="289"/>
    </location>
</feature>
<dbReference type="PROSITE" id="PS50929">
    <property type="entry name" value="ABC_TM1F"/>
    <property type="match status" value="2"/>
</dbReference>
<organism evidence="14 15">
    <name type="scientific">Pseudocohnilembus persalinus</name>
    <name type="common">Ciliate</name>
    <dbReference type="NCBI Taxonomy" id="266149"/>
    <lineage>
        <taxon>Eukaryota</taxon>
        <taxon>Sar</taxon>
        <taxon>Alveolata</taxon>
        <taxon>Ciliophora</taxon>
        <taxon>Intramacronucleata</taxon>
        <taxon>Oligohymenophorea</taxon>
        <taxon>Scuticociliatia</taxon>
        <taxon>Philasterida</taxon>
        <taxon>Pseudocohnilembidae</taxon>
        <taxon>Pseudocohnilembus</taxon>
    </lineage>
</organism>
<sequence>MEINQAQTFQPCLEENANWISRLFYMYTQKLMTKGNLMAKKKQYLQIQDLYDCTKQNMPQQQYNLVKNFYDNKMHNIEDIKRNDKYQNNLAAPFLMKKIIEVLESDDQDISLGYVYATSIMLCLFCRIVMLQLGQGITKSILMQIQNGFSSSTIIKILNMSTASRNYYSNGKIMNMINVDQQDTRTRSIVEFIQGIKILKYHGWEDIAENQINSIRQSEFGFLLKNTYIRFSVEVMSSLSPVLVAVIVLSCYVGFGNNLTSSKAYSVQAYFNLILFPLRMFMIALISFIQSKTTIERMNQFMCQEEKVQTIQEDETLQKGELQIIDGSYSYETQKSFLINNNFKAQLLKKQGLSKKEYKIQMENNRQLQMGFANSFQYNVKNINFQAKPGNLYGVIGECSSGKSTLLLSLLGELHGDKNSQIKKNGKIAYVPQTAWLQNATIKNNIIFGQEYNEEKFQKVIQICQLSEDLKNITGGANAEIGDGSTLSGGQRQRISIARAVYSDADIYLIDDCLSALDAQVGNNIFNAVMKNYLKDKTIIFVTHSLKLMPMMDQILVFKFGEIVEKGTFEELSQKEDSEFLELAQDMQIKVEQEKGENYIPEQLDEFYGTKYYINEDDNGIPLEKSLHDQSQLDKYFIQSSSMEDLDYKIIDQEKNSQQYLQYKSYDNILEDEQKYNNTAAYQPSQQNNSDDKSLQLSEVVISDESQQQVVKTKNQINKKQQNGLFKVEERAQGSTSYKVYFNYLKAGGVGMLSTLIFLLFFAQSLKIGSDWWLGKWSEDAYELTTFQYILIYGISGVVVGIFFFLRGILFAKFSLKCANFYQKSITKVLFHTPMWWFDITPSSRIIQRCTKDQDDLDTYLPSSIINASIDIINIAGAIVLIMIILPFFIIPILIISVIFLKLIKYYLTSIREIKRIEAVTKAPVNQCLQECVSGLYIIRAYNREQDFVQRYYQKQRAYIVSITNLNYSQRWIGYITELAGVLIIAGTCYFAVLSKDFGTLGDASTMGLAISYSLQITSLLNSSLKRISEVEAQMNASVRMLQYINHNPQEKDRYQPQPVIKPWPTKGKIEIENLTYKYRPNLPEVIKQISFNIESKEKVGIVGRTGSGKSTMALGLLRIMEVSEDSKEQIGKIKIDGQDISQIGLHLLREKCTIIPQEAILFTGTLRFNIDPKNKFSDWEVVKALEQVGMWEQLQDLYETSCSRYNIKQKNTQLTDVELQTLQYLKTEQNFGETQVSQSDKQILEYRVVDGGTNFSLGQKQLICIARAIIKKPKVLIMDEATANIDEKTDYLNSLENKETQASSIHIKSFKSKQGSFEIANDDEIEHTSDIQKLKDNNNKRDSKFQQFQLLFNKLDINLEKRKELESIKNHDNLQKKMQKKQQRRQSLRQICQSLEKNVQNGDICMTPLKKSQSNLYNQYQNYDQDPEICYNMIKYENEKQFIYDQKNESLPGSAKQNSQFCNFSLDNNIFEKNLIKSTSLEKIEKDIQNNIYHENCNQQSDYNNIKNDVKIDKQENKLQNSSISNSSETSFKIEDSLQLRDTANTQSHTKINQEQQFLTTEALPTLLQKRKSQNKKFEQINIFHSTSCIRE</sequence>
<evidence type="ECO:0000256" key="11">
    <source>
        <dbReference type="SAM" id="Phobius"/>
    </source>
</evidence>
<name>A0A0V0QG74_PSEPJ</name>
<keyword evidence="5" id="KW-0677">Repeat</keyword>
<protein>
    <submittedName>
        <fullName evidence="14">p-loop containing nucleoside triphosphate hydrolase</fullName>
    </submittedName>
</protein>
<dbReference type="InterPro" id="IPR003439">
    <property type="entry name" value="ABC_transporter-like_ATP-bd"/>
</dbReference>
<dbReference type="FunCoup" id="A0A0V0QG74">
    <property type="interactions" value="2"/>
</dbReference>
<keyword evidence="8 11" id="KW-1133">Transmembrane helix</keyword>
<feature type="transmembrane region" description="Helical" evidence="11">
    <location>
        <begin position="972"/>
        <end position="994"/>
    </location>
</feature>
<dbReference type="PROSITE" id="PS00211">
    <property type="entry name" value="ABC_TRANSPORTER_1"/>
    <property type="match status" value="2"/>
</dbReference>
<evidence type="ECO:0000259" key="12">
    <source>
        <dbReference type="PROSITE" id="PS50893"/>
    </source>
</evidence>
<keyword evidence="9 11" id="KW-0472">Membrane</keyword>
<feature type="transmembrane region" description="Helical" evidence="11">
    <location>
        <begin position="235"/>
        <end position="255"/>
    </location>
</feature>
<dbReference type="InterPro" id="IPR027417">
    <property type="entry name" value="P-loop_NTPase"/>
</dbReference>
<dbReference type="GO" id="GO:0005524">
    <property type="term" value="F:ATP binding"/>
    <property type="evidence" value="ECO:0007669"/>
    <property type="project" value="UniProtKB-KW"/>
</dbReference>
<feature type="domain" description="ABC transmembrane type-1" evidence="13">
    <location>
        <begin position="180"/>
        <end position="290"/>
    </location>
</feature>
<dbReference type="OrthoDB" id="6500128at2759"/>
<keyword evidence="10" id="KW-0175">Coiled coil</keyword>
<dbReference type="InterPro" id="IPR011527">
    <property type="entry name" value="ABC1_TM_dom"/>
</dbReference>
<dbReference type="Gene3D" id="1.20.1560.10">
    <property type="entry name" value="ABC transporter type 1, transmembrane domain"/>
    <property type="match status" value="2"/>
</dbReference>
<accession>A0A0V0QG74</accession>
<dbReference type="PROSITE" id="PS50893">
    <property type="entry name" value="ABC_TRANSPORTER_2"/>
    <property type="match status" value="2"/>
</dbReference>
<feature type="domain" description="ABC transporter" evidence="12">
    <location>
        <begin position="360"/>
        <end position="585"/>
    </location>
</feature>
<dbReference type="InterPro" id="IPR003593">
    <property type="entry name" value="AAA+_ATPase"/>
</dbReference>
<comment type="subcellular location">
    <subcellularLocation>
        <location evidence="1">Membrane</location>
        <topology evidence="1">Multi-pass membrane protein</topology>
    </subcellularLocation>
</comment>
<feature type="transmembrane region" description="Helical" evidence="11">
    <location>
        <begin position="786"/>
        <end position="806"/>
    </location>
</feature>
<dbReference type="InParanoid" id="A0A0V0QG74"/>
<proteinExistence type="inferred from homology"/>
<dbReference type="OMA" id="DITSTWW"/>
<dbReference type="InterPro" id="IPR017871">
    <property type="entry name" value="ABC_transporter-like_CS"/>
</dbReference>
<reference evidence="14 15" key="1">
    <citation type="journal article" date="2015" name="Sci. Rep.">
        <title>Genome of the facultative scuticociliatosis pathogen Pseudocohnilembus persalinus provides insight into its virulence through horizontal gene transfer.</title>
        <authorList>
            <person name="Xiong J."/>
            <person name="Wang G."/>
            <person name="Cheng J."/>
            <person name="Tian M."/>
            <person name="Pan X."/>
            <person name="Warren A."/>
            <person name="Jiang C."/>
            <person name="Yuan D."/>
            <person name="Miao W."/>
        </authorList>
    </citation>
    <scope>NUCLEOTIDE SEQUENCE [LARGE SCALE GENOMIC DNA]</scope>
    <source>
        <strain evidence="14">36N120E</strain>
    </source>
</reference>
<comment type="caution">
    <text evidence="14">The sequence shown here is derived from an EMBL/GenBank/DDBJ whole genome shotgun (WGS) entry which is preliminary data.</text>
</comment>
<dbReference type="CDD" id="cd18580">
    <property type="entry name" value="ABC_6TM_ABCC_D2"/>
    <property type="match status" value="1"/>
</dbReference>
<dbReference type="EMBL" id="LDAU01000176">
    <property type="protein sequence ID" value="KRX01144.1"/>
    <property type="molecule type" value="Genomic_DNA"/>
</dbReference>
<dbReference type="PANTHER" id="PTHR24223:SF456">
    <property type="entry name" value="MULTIDRUG RESISTANCE-ASSOCIATED PROTEIN LETHAL(2)03659"/>
    <property type="match status" value="1"/>
</dbReference>
<feature type="coiled-coil region" evidence="10">
    <location>
        <begin position="1372"/>
        <end position="1399"/>
    </location>
</feature>
<evidence type="ECO:0000256" key="2">
    <source>
        <dbReference type="ARBA" id="ARBA00009726"/>
    </source>
</evidence>
<dbReference type="InterPro" id="IPR050173">
    <property type="entry name" value="ABC_transporter_C-like"/>
</dbReference>
<keyword evidence="3" id="KW-0813">Transport</keyword>
<dbReference type="InterPro" id="IPR044726">
    <property type="entry name" value="ABCC_6TM_D2"/>
</dbReference>
<dbReference type="Pfam" id="PF00664">
    <property type="entry name" value="ABC_membrane"/>
    <property type="match status" value="1"/>
</dbReference>
<dbReference type="PANTHER" id="PTHR24223">
    <property type="entry name" value="ATP-BINDING CASSETTE SUB-FAMILY C"/>
    <property type="match status" value="1"/>
</dbReference>
<dbReference type="GO" id="GO:0016020">
    <property type="term" value="C:membrane"/>
    <property type="evidence" value="ECO:0007669"/>
    <property type="project" value="UniProtKB-SubCell"/>
</dbReference>
<dbReference type="Proteomes" id="UP000054937">
    <property type="component" value="Unassembled WGS sequence"/>
</dbReference>
<keyword evidence="7" id="KW-0067">ATP-binding</keyword>
<evidence type="ECO:0000256" key="3">
    <source>
        <dbReference type="ARBA" id="ARBA00022448"/>
    </source>
</evidence>
<evidence type="ECO:0000256" key="7">
    <source>
        <dbReference type="ARBA" id="ARBA00022840"/>
    </source>
</evidence>
<feature type="domain" description="ABC transporter" evidence="12">
    <location>
        <begin position="1070"/>
        <end position="1354"/>
    </location>
</feature>
<dbReference type="Gene3D" id="3.40.50.300">
    <property type="entry name" value="P-loop containing nucleotide triphosphate hydrolases"/>
    <property type="match status" value="2"/>
</dbReference>
<dbReference type="SUPFAM" id="SSF90123">
    <property type="entry name" value="ABC transporter transmembrane region"/>
    <property type="match status" value="2"/>
</dbReference>
<dbReference type="GO" id="GO:0140359">
    <property type="term" value="F:ABC-type transporter activity"/>
    <property type="evidence" value="ECO:0007669"/>
    <property type="project" value="InterPro"/>
</dbReference>
<keyword evidence="14" id="KW-0378">Hydrolase</keyword>
<evidence type="ECO:0000256" key="1">
    <source>
        <dbReference type="ARBA" id="ARBA00004141"/>
    </source>
</evidence>
<evidence type="ECO:0000256" key="4">
    <source>
        <dbReference type="ARBA" id="ARBA00022692"/>
    </source>
</evidence>
<dbReference type="SUPFAM" id="SSF52540">
    <property type="entry name" value="P-loop containing nucleoside triphosphate hydrolases"/>
    <property type="match status" value="2"/>
</dbReference>
<dbReference type="Pfam" id="PF00005">
    <property type="entry name" value="ABC_tran"/>
    <property type="match status" value="2"/>
</dbReference>
<evidence type="ECO:0000256" key="10">
    <source>
        <dbReference type="SAM" id="Coils"/>
    </source>
</evidence>
<keyword evidence="4 11" id="KW-0812">Transmembrane</keyword>
<evidence type="ECO:0000313" key="15">
    <source>
        <dbReference type="Proteomes" id="UP000054937"/>
    </source>
</evidence>
<feature type="transmembrane region" description="Helical" evidence="11">
    <location>
        <begin position="744"/>
        <end position="766"/>
    </location>
</feature>
<keyword evidence="6" id="KW-0547">Nucleotide-binding</keyword>
<dbReference type="SMART" id="SM00382">
    <property type="entry name" value="AAA"/>
    <property type="match status" value="2"/>
</dbReference>
<dbReference type="GO" id="GO:0016887">
    <property type="term" value="F:ATP hydrolysis activity"/>
    <property type="evidence" value="ECO:0007669"/>
    <property type="project" value="InterPro"/>
</dbReference>
<dbReference type="FunFam" id="3.40.50.300:FF:000997">
    <property type="entry name" value="Multidrug resistance-associated protein 1"/>
    <property type="match status" value="1"/>
</dbReference>
<feature type="domain" description="ABC transmembrane type-1" evidence="13">
    <location>
        <begin position="756"/>
        <end position="1033"/>
    </location>
</feature>
<comment type="similarity">
    <text evidence="2">Belongs to the ABC transporter superfamily. ABCC family. Conjugate transporter (TC 3.A.1.208) subfamily.</text>
</comment>
<dbReference type="InterPro" id="IPR036640">
    <property type="entry name" value="ABC1_TM_sf"/>
</dbReference>